<evidence type="ECO:0000256" key="3">
    <source>
        <dbReference type="ARBA" id="ARBA00022475"/>
    </source>
</evidence>
<organism evidence="9 10">
    <name type="scientific">Actinokineospora iranica</name>
    <dbReference type="NCBI Taxonomy" id="1271860"/>
    <lineage>
        <taxon>Bacteria</taxon>
        <taxon>Bacillati</taxon>
        <taxon>Actinomycetota</taxon>
        <taxon>Actinomycetes</taxon>
        <taxon>Pseudonocardiales</taxon>
        <taxon>Pseudonocardiaceae</taxon>
        <taxon>Actinokineospora</taxon>
    </lineage>
</organism>
<keyword evidence="4 7" id="KW-0812">Transmembrane</keyword>
<dbReference type="RefSeq" id="WP_091450611.1">
    <property type="nucleotide sequence ID" value="NZ_FMZZ01000006.1"/>
</dbReference>
<dbReference type="PROSITE" id="PS50928">
    <property type="entry name" value="ABC_TM1"/>
    <property type="match status" value="1"/>
</dbReference>
<feature type="transmembrane region" description="Helical" evidence="7">
    <location>
        <begin position="130"/>
        <end position="154"/>
    </location>
</feature>
<comment type="similarity">
    <text evidence="7">Belongs to the binding-protein-dependent transport system permease family.</text>
</comment>
<dbReference type="Proteomes" id="UP000199501">
    <property type="component" value="Unassembled WGS sequence"/>
</dbReference>
<evidence type="ECO:0000256" key="1">
    <source>
        <dbReference type="ARBA" id="ARBA00004651"/>
    </source>
</evidence>
<feature type="transmembrane region" description="Helical" evidence="7">
    <location>
        <begin position="301"/>
        <end position="325"/>
    </location>
</feature>
<dbReference type="CDD" id="cd06261">
    <property type="entry name" value="TM_PBP2"/>
    <property type="match status" value="1"/>
</dbReference>
<dbReference type="OrthoDB" id="147639at2"/>
<evidence type="ECO:0000313" key="10">
    <source>
        <dbReference type="Proteomes" id="UP000199501"/>
    </source>
</evidence>
<evidence type="ECO:0000256" key="6">
    <source>
        <dbReference type="ARBA" id="ARBA00023136"/>
    </source>
</evidence>
<proteinExistence type="inferred from homology"/>
<accession>A0A1G6R9H0</accession>
<evidence type="ECO:0000256" key="5">
    <source>
        <dbReference type="ARBA" id="ARBA00022989"/>
    </source>
</evidence>
<evidence type="ECO:0000256" key="7">
    <source>
        <dbReference type="RuleBase" id="RU363032"/>
    </source>
</evidence>
<keyword evidence="6 7" id="KW-0472">Membrane</keyword>
<dbReference type="InterPro" id="IPR000515">
    <property type="entry name" value="MetI-like"/>
</dbReference>
<dbReference type="Gene3D" id="1.10.3720.10">
    <property type="entry name" value="MetI-like"/>
    <property type="match status" value="1"/>
</dbReference>
<protein>
    <submittedName>
        <fullName evidence="9">Peptide/nickel transport system permease protein</fullName>
    </submittedName>
</protein>
<dbReference type="Pfam" id="PF00528">
    <property type="entry name" value="BPD_transp_1"/>
    <property type="match status" value="1"/>
</dbReference>
<sequence length="332" mass="36601">MIRFITRRLLISVPILLVGSFLCFFMVAGAGNPVAELRAKPGVTEAQVRALEVSLGLDQPIIVRYWTWLVNFLRGDWGQSIALGQAKVDIFDSVMRGLWVTARLVIGAEVLAIVFGVAVGVLAAVKQYSIFDYIATSSAFLMFSMPVVCVAVILKTYGIQFNNLLESLGMDRWLTTVSPAEGGFSGGFGDWLFSYTGTYLLPTLTLTLISFAAYSRFQRASMLETLNSDYVRTARAKGISQRRVIFRHAFRNAMIPVTTLFSLNAAVLFSGAIITETVFGWKGMGNLLVQSVRTFDPNMLMGWLMVTAALVVVFNLVADLMYGILDPRIRLA</sequence>
<dbReference type="PANTHER" id="PTHR43163:SF6">
    <property type="entry name" value="DIPEPTIDE TRANSPORT SYSTEM PERMEASE PROTEIN DPPB-RELATED"/>
    <property type="match status" value="1"/>
</dbReference>
<dbReference type="GO" id="GO:0005886">
    <property type="term" value="C:plasma membrane"/>
    <property type="evidence" value="ECO:0007669"/>
    <property type="project" value="UniProtKB-SubCell"/>
</dbReference>
<feature type="transmembrane region" description="Helical" evidence="7">
    <location>
        <begin position="104"/>
        <end position="123"/>
    </location>
</feature>
<dbReference type="InterPro" id="IPR045621">
    <property type="entry name" value="BPD_transp_1_N"/>
</dbReference>
<evidence type="ECO:0000256" key="2">
    <source>
        <dbReference type="ARBA" id="ARBA00022448"/>
    </source>
</evidence>
<comment type="subcellular location">
    <subcellularLocation>
        <location evidence="1 7">Cell membrane</location>
        <topology evidence="1 7">Multi-pass membrane protein</topology>
    </subcellularLocation>
</comment>
<dbReference type="Pfam" id="PF19300">
    <property type="entry name" value="BPD_transp_1_N"/>
    <property type="match status" value="1"/>
</dbReference>
<dbReference type="SUPFAM" id="SSF161098">
    <property type="entry name" value="MetI-like"/>
    <property type="match status" value="1"/>
</dbReference>
<gene>
    <name evidence="9" type="ORF">SAMN05216174_106202</name>
</gene>
<evidence type="ECO:0000313" key="9">
    <source>
        <dbReference type="EMBL" id="SDD00725.1"/>
    </source>
</evidence>
<keyword evidence="5 7" id="KW-1133">Transmembrane helix</keyword>
<dbReference type="AlphaFoldDB" id="A0A1G6R9H0"/>
<keyword evidence="2 7" id="KW-0813">Transport</keyword>
<keyword evidence="10" id="KW-1185">Reference proteome</keyword>
<evidence type="ECO:0000259" key="8">
    <source>
        <dbReference type="PROSITE" id="PS50928"/>
    </source>
</evidence>
<feature type="transmembrane region" description="Helical" evidence="7">
    <location>
        <begin position="253"/>
        <end position="281"/>
    </location>
</feature>
<dbReference type="STRING" id="1271860.SAMN05216174_106202"/>
<feature type="transmembrane region" description="Helical" evidence="7">
    <location>
        <begin position="192"/>
        <end position="214"/>
    </location>
</feature>
<dbReference type="InterPro" id="IPR035906">
    <property type="entry name" value="MetI-like_sf"/>
</dbReference>
<dbReference type="EMBL" id="FMZZ01000006">
    <property type="protein sequence ID" value="SDD00725.1"/>
    <property type="molecule type" value="Genomic_DNA"/>
</dbReference>
<feature type="transmembrane region" description="Helical" evidence="7">
    <location>
        <begin position="9"/>
        <end position="31"/>
    </location>
</feature>
<evidence type="ECO:0000256" key="4">
    <source>
        <dbReference type="ARBA" id="ARBA00022692"/>
    </source>
</evidence>
<reference evidence="10" key="1">
    <citation type="submission" date="2016-10" db="EMBL/GenBank/DDBJ databases">
        <authorList>
            <person name="Varghese N."/>
            <person name="Submissions S."/>
        </authorList>
    </citation>
    <scope>NUCLEOTIDE SEQUENCE [LARGE SCALE GENOMIC DNA]</scope>
    <source>
        <strain evidence="10">IBRC-M 10403</strain>
    </source>
</reference>
<dbReference type="PANTHER" id="PTHR43163">
    <property type="entry name" value="DIPEPTIDE TRANSPORT SYSTEM PERMEASE PROTEIN DPPB-RELATED"/>
    <property type="match status" value="1"/>
</dbReference>
<keyword evidence="3" id="KW-1003">Cell membrane</keyword>
<name>A0A1G6R9H0_9PSEU</name>
<feature type="domain" description="ABC transmembrane type-1" evidence="8">
    <location>
        <begin position="98"/>
        <end position="322"/>
    </location>
</feature>
<dbReference type="GO" id="GO:0055085">
    <property type="term" value="P:transmembrane transport"/>
    <property type="evidence" value="ECO:0007669"/>
    <property type="project" value="InterPro"/>
</dbReference>